<keyword evidence="2" id="KW-0812">Transmembrane</keyword>
<feature type="compositionally biased region" description="Polar residues" evidence="1">
    <location>
        <begin position="353"/>
        <end position="366"/>
    </location>
</feature>
<sequence>MGKEEEPLPVSIEASEERNQFCEQCSSSILRFFSLRCILALVLGACIFLSALFWLPPFSSLKSGSSDGHADEFKAIVQASFRLEKPMSLLSSHTQRLEYDIMDEIGVPNTKVSIISMEPLGKSNGTKVVFGVIPDSSNLSISAVDLSLLRESMIQLVLQQLNLSLTQSVFGKPSSFAVLKFPGGITVGPPQTASLWSRAQILFNFTLNNSVSQIQQNFDQLNGQLKYGLHLMPYENVYVQVTNLNGSTLAPPVVVQTTVLSKFEGHLRLPRLKQLAEMITGSSGKNLGLDNTVFGKVKQIELSSFLKHTLNAPQSSPSPSPSPSALSPFPSPSSLPPCHRAFSPSYPLPPSPDNTHQSSGPSSSLVTPPPYEDYAPYPQDVVPTLAPYYPDSPLPVVEPSFGPTPPAYSDPPTPSPAASCVHSRASFVPLPSVPLDGSPQAAVPSEDQRLGPAPMLHRKISPSPMAPKIGHDEEASKPPSSVASISPSPSSYVSEQGKV</sequence>
<proteinExistence type="predicted"/>
<evidence type="ECO:0000313" key="5">
    <source>
        <dbReference type="Proteomes" id="UP000017836"/>
    </source>
</evidence>
<dbReference type="PANTHER" id="PTHR33826">
    <property type="entry name" value="F20B24.21"/>
    <property type="match status" value="1"/>
</dbReference>
<dbReference type="Proteomes" id="UP000017836">
    <property type="component" value="Unassembled WGS sequence"/>
</dbReference>
<feature type="transmembrane region" description="Helical" evidence="2">
    <location>
        <begin position="33"/>
        <end position="55"/>
    </location>
</feature>
<dbReference type="EMBL" id="KI393724">
    <property type="protein sequence ID" value="ERN07592.1"/>
    <property type="molecule type" value="Genomic_DNA"/>
</dbReference>
<dbReference type="PANTHER" id="PTHR33826:SF4">
    <property type="entry name" value="F20B24.21"/>
    <property type="match status" value="1"/>
</dbReference>
<feature type="compositionally biased region" description="Pro residues" evidence="1">
    <location>
        <begin position="402"/>
        <end position="415"/>
    </location>
</feature>
<dbReference type="Pfam" id="PF23041">
    <property type="entry name" value="DUF7036"/>
    <property type="match status" value="2"/>
</dbReference>
<dbReference type="OMA" id="TYMNPSL"/>
<keyword evidence="2" id="KW-1133">Transmembrane helix</keyword>
<feature type="domain" description="DUF7036" evidence="3">
    <location>
        <begin position="204"/>
        <end position="295"/>
    </location>
</feature>
<dbReference type="eggNOG" id="ENOG502QQMB">
    <property type="taxonomic scope" value="Eukaryota"/>
</dbReference>
<keyword evidence="2" id="KW-0472">Membrane</keyword>
<dbReference type="InterPro" id="IPR055464">
    <property type="entry name" value="DUF7036"/>
</dbReference>
<dbReference type="AlphaFoldDB" id="W1PCE3"/>
<evidence type="ECO:0000256" key="2">
    <source>
        <dbReference type="SAM" id="Phobius"/>
    </source>
</evidence>
<feature type="domain" description="DUF7036" evidence="3">
    <location>
        <begin position="80"/>
        <end position="171"/>
    </location>
</feature>
<organism evidence="4 5">
    <name type="scientific">Amborella trichopoda</name>
    <dbReference type="NCBI Taxonomy" id="13333"/>
    <lineage>
        <taxon>Eukaryota</taxon>
        <taxon>Viridiplantae</taxon>
        <taxon>Streptophyta</taxon>
        <taxon>Embryophyta</taxon>
        <taxon>Tracheophyta</taxon>
        <taxon>Spermatophyta</taxon>
        <taxon>Magnoliopsida</taxon>
        <taxon>Amborellales</taxon>
        <taxon>Amborellaceae</taxon>
        <taxon>Amborella</taxon>
    </lineage>
</organism>
<dbReference type="Gramene" id="ERN07592">
    <property type="protein sequence ID" value="ERN07592"/>
    <property type="gene ID" value="AMTR_s00157p00054680"/>
</dbReference>
<protein>
    <recommendedName>
        <fullName evidence="3">DUF7036 domain-containing protein</fullName>
    </recommendedName>
</protein>
<feature type="region of interest" description="Disordered" evidence="1">
    <location>
        <begin position="310"/>
        <end position="377"/>
    </location>
</feature>
<accession>W1PCE3</accession>
<keyword evidence="5" id="KW-1185">Reference proteome</keyword>
<reference evidence="5" key="1">
    <citation type="journal article" date="2013" name="Science">
        <title>The Amborella genome and the evolution of flowering plants.</title>
        <authorList>
            <consortium name="Amborella Genome Project"/>
        </authorList>
    </citation>
    <scope>NUCLEOTIDE SEQUENCE [LARGE SCALE GENOMIC DNA]</scope>
</reference>
<feature type="region of interest" description="Disordered" evidence="1">
    <location>
        <begin position="392"/>
        <end position="499"/>
    </location>
</feature>
<feature type="compositionally biased region" description="Low complexity" evidence="1">
    <location>
        <begin position="477"/>
        <end position="499"/>
    </location>
</feature>
<evidence type="ECO:0000256" key="1">
    <source>
        <dbReference type="SAM" id="MobiDB-lite"/>
    </source>
</evidence>
<evidence type="ECO:0000313" key="4">
    <source>
        <dbReference type="EMBL" id="ERN07592.1"/>
    </source>
</evidence>
<dbReference type="HOGENOM" id="CLU_024766_0_0_1"/>
<evidence type="ECO:0000259" key="3">
    <source>
        <dbReference type="Pfam" id="PF23041"/>
    </source>
</evidence>
<gene>
    <name evidence="4" type="ORF">AMTR_s00157p00054680</name>
</gene>
<name>W1PCE3_AMBTC</name>